<organism evidence="1">
    <name type="scientific">Spironucleus salmonicida</name>
    <dbReference type="NCBI Taxonomy" id="348837"/>
    <lineage>
        <taxon>Eukaryota</taxon>
        <taxon>Metamonada</taxon>
        <taxon>Diplomonadida</taxon>
        <taxon>Hexamitidae</taxon>
        <taxon>Hexamitinae</taxon>
        <taxon>Spironucleus</taxon>
    </lineage>
</organism>
<dbReference type="AlphaFoldDB" id="V6M0U8"/>
<evidence type="ECO:0000313" key="1">
    <source>
        <dbReference type="EMBL" id="EST46764.1"/>
    </source>
</evidence>
<reference evidence="1" key="1">
    <citation type="journal article" date="2014" name="PLoS Genet.">
        <title>The Genome of Spironucleus salmonicida Highlights a Fish Pathogen Adapted to Fluctuating Environments.</title>
        <authorList>
            <person name="Xu F."/>
            <person name="Jerlstrom-Hultqvist J."/>
            <person name="Einarsson E."/>
            <person name="Astvaldsson A."/>
            <person name="Svard S.G."/>
            <person name="Andersson J.O."/>
        </authorList>
    </citation>
    <scope>NUCLEOTIDE SEQUENCE</scope>
</reference>
<sequence>MCGKLVELSTMRESSPMHRKTIWVSQSCCSWFRKRSVVGYFSIMRSLRRSDWSSSCVSGSRGRIFCCSTCPLTTYLARMARKFCLQCWSRGDVKIVKSTGMKVTASDIFGKGNIRQYTIYRLNVVAECETPIGALAARNCLCRQCIGPSRAQYLEAKLMKIWACSLIRIKALGQMQIR</sequence>
<gene>
    <name evidence="1" type="ORF">SS50377_13226</name>
</gene>
<accession>V6M0U8</accession>
<name>V6M0U8_9EUKA</name>
<protein>
    <submittedName>
        <fullName evidence="1">Uncharacterized protein</fullName>
    </submittedName>
</protein>
<dbReference type="EMBL" id="KI546065">
    <property type="protein sequence ID" value="EST46764.1"/>
    <property type="molecule type" value="Genomic_DNA"/>
</dbReference>
<proteinExistence type="predicted"/>